<feature type="region of interest" description="Disordered" evidence="1">
    <location>
        <begin position="135"/>
        <end position="167"/>
    </location>
</feature>
<dbReference type="EMBL" id="JADFTT010000679">
    <property type="protein sequence ID" value="KAG5759326.1"/>
    <property type="molecule type" value="Genomic_DNA"/>
</dbReference>
<feature type="region of interest" description="Disordered" evidence="1">
    <location>
        <begin position="1"/>
        <end position="49"/>
    </location>
</feature>
<evidence type="ECO:0000313" key="3">
    <source>
        <dbReference type="Proteomes" id="UP000750502"/>
    </source>
</evidence>
<feature type="compositionally biased region" description="Basic and acidic residues" evidence="1">
    <location>
        <begin position="146"/>
        <end position="158"/>
    </location>
</feature>
<reference evidence="2" key="2">
    <citation type="submission" date="2020-10" db="EMBL/GenBank/DDBJ databases">
        <authorList>
            <person name="Peck L.D."/>
            <person name="Nowell R.W."/>
            <person name="Flood J."/>
            <person name="Ryan M.J."/>
            <person name="Barraclough T.G."/>
        </authorList>
    </citation>
    <scope>NUCLEOTIDE SEQUENCE</scope>
    <source>
        <strain evidence="2">IMI 127659i</strain>
    </source>
</reference>
<evidence type="ECO:0000313" key="2">
    <source>
        <dbReference type="EMBL" id="KAG5759326.1"/>
    </source>
</evidence>
<gene>
    <name evidence="2" type="ORF">H9Q72_012551</name>
</gene>
<name>A0A9P7L323_9HYPO</name>
<proteinExistence type="predicted"/>
<evidence type="ECO:0000256" key="1">
    <source>
        <dbReference type="SAM" id="MobiDB-lite"/>
    </source>
</evidence>
<feature type="compositionally biased region" description="Low complexity" evidence="1">
    <location>
        <begin position="35"/>
        <end position="44"/>
    </location>
</feature>
<comment type="caution">
    <text evidence="2">The sequence shown here is derived from an EMBL/GenBank/DDBJ whole genome shotgun (WGS) entry which is preliminary data.</text>
</comment>
<dbReference type="OrthoDB" id="4743586at2759"/>
<protein>
    <submittedName>
        <fullName evidence="2">Uncharacterized protein</fullName>
    </submittedName>
</protein>
<keyword evidence="3" id="KW-1185">Reference proteome</keyword>
<dbReference type="AlphaFoldDB" id="A0A9P7L323"/>
<sequence length="167" mass="18555">MHKLCSGVDLQPGQLLGRDPEARSPMSQSTTFIKPSEPSTSSSSATCRDHMMSYSTPPVAGAGWGYHSRFRQWQLYGRVIKPDMVPNKTWDTTIGSSFQFVSDSDPSKTITVGEVDPAEFGIFRLDEPRSVAVAMNRKTTASEMQPKPRKETPQDKINKQLGSSKDW</sequence>
<organism evidence="2 3">
    <name type="scientific">Fusarium xylarioides</name>
    <dbReference type="NCBI Taxonomy" id="221167"/>
    <lineage>
        <taxon>Eukaryota</taxon>
        <taxon>Fungi</taxon>
        <taxon>Dikarya</taxon>
        <taxon>Ascomycota</taxon>
        <taxon>Pezizomycotina</taxon>
        <taxon>Sordariomycetes</taxon>
        <taxon>Hypocreomycetidae</taxon>
        <taxon>Hypocreales</taxon>
        <taxon>Nectriaceae</taxon>
        <taxon>Fusarium</taxon>
        <taxon>Fusarium fujikuroi species complex</taxon>
    </lineage>
</organism>
<reference evidence="2" key="1">
    <citation type="journal article" date="2020" name="bioRxiv">
        <title>Historical genomics reveals the evolutionary mechanisms behind multiple outbreaks of the host-specific coffee wilt pathogen Fusarium xylarioides.</title>
        <authorList>
            <person name="Peck D."/>
            <person name="Nowell R.W."/>
            <person name="Flood J."/>
            <person name="Ryan M.J."/>
            <person name="Barraclough T.G."/>
        </authorList>
    </citation>
    <scope>NUCLEOTIDE SEQUENCE</scope>
    <source>
        <strain evidence="2">IMI 127659i</strain>
    </source>
</reference>
<dbReference type="Proteomes" id="UP000750502">
    <property type="component" value="Unassembled WGS sequence"/>
</dbReference>
<accession>A0A9P7L323</accession>